<dbReference type="OrthoDB" id="153074at2759"/>
<dbReference type="Gene3D" id="3.40.50.720">
    <property type="entry name" value="NAD(P)-binding Rossmann-like Domain"/>
    <property type="match status" value="1"/>
</dbReference>
<reference evidence="6 7" key="1">
    <citation type="journal article" date="2015" name="Genome Biol. Evol.">
        <title>Phylogenomic analyses indicate that early fungi evolved digesting cell walls of algal ancestors of land plants.</title>
        <authorList>
            <person name="Chang Y."/>
            <person name="Wang S."/>
            <person name="Sekimoto S."/>
            <person name="Aerts A.L."/>
            <person name="Choi C."/>
            <person name="Clum A."/>
            <person name="LaButti K.M."/>
            <person name="Lindquist E.A."/>
            <person name="Yee Ngan C."/>
            <person name="Ohm R.A."/>
            <person name="Salamov A.A."/>
            <person name="Grigoriev I.V."/>
            <person name="Spatafora J.W."/>
            <person name="Berbee M.L."/>
        </authorList>
    </citation>
    <scope>NUCLEOTIDE SEQUENCE [LARGE SCALE GENOMIC DNA]</scope>
    <source>
        <strain evidence="6 7">JEL478</strain>
    </source>
</reference>
<organism evidence="6 7">
    <name type="scientific">Gonapodya prolifera (strain JEL478)</name>
    <name type="common">Monoblepharis prolifera</name>
    <dbReference type="NCBI Taxonomy" id="1344416"/>
    <lineage>
        <taxon>Eukaryota</taxon>
        <taxon>Fungi</taxon>
        <taxon>Fungi incertae sedis</taxon>
        <taxon>Chytridiomycota</taxon>
        <taxon>Chytridiomycota incertae sedis</taxon>
        <taxon>Monoblepharidomycetes</taxon>
        <taxon>Monoblepharidales</taxon>
        <taxon>Gonapodyaceae</taxon>
        <taxon>Gonapodya</taxon>
    </lineage>
</organism>
<dbReference type="SMART" id="SM00822">
    <property type="entry name" value="PKS_KR"/>
    <property type="match status" value="1"/>
</dbReference>
<feature type="domain" description="Ketoreductase" evidence="5">
    <location>
        <begin position="47"/>
        <end position="238"/>
    </location>
</feature>
<proteinExistence type="predicted"/>
<dbReference type="InterPro" id="IPR051019">
    <property type="entry name" value="VLCFA-Steroid_DH"/>
</dbReference>
<dbReference type="InterPro" id="IPR036291">
    <property type="entry name" value="NAD(P)-bd_dom_sf"/>
</dbReference>
<dbReference type="GO" id="GO:0005783">
    <property type="term" value="C:endoplasmic reticulum"/>
    <property type="evidence" value="ECO:0007669"/>
    <property type="project" value="UniProtKB-SubCell"/>
</dbReference>
<dbReference type="PROSITE" id="PS00061">
    <property type="entry name" value="ADH_SHORT"/>
    <property type="match status" value="1"/>
</dbReference>
<evidence type="ECO:0000256" key="2">
    <source>
        <dbReference type="ARBA" id="ARBA00022857"/>
    </source>
</evidence>
<feature type="transmembrane region" description="Helical" evidence="4">
    <location>
        <begin position="6"/>
        <end position="32"/>
    </location>
</feature>
<evidence type="ECO:0000256" key="4">
    <source>
        <dbReference type="SAM" id="Phobius"/>
    </source>
</evidence>
<dbReference type="PRINTS" id="PR00081">
    <property type="entry name" value="GDHRDH"/>
</dbReference>
<dbReference type="OMA" id="DQGSMCM"/>
<evidence type="ECO:0000259" key="5">
    <source>
        <dbReference type="SMART" id="SM00822"/>
    </source>
</evidence>
<name>A0A139AX68_GONPJ</name>
<dbReference type="EMBL" id="KQ965733">
    <property type="protein sequence ID" value="KXS21299.1"/>
    <property type="molecule type" value="Genomic_DNA"/>
</dbReference>
<dbReference type="GO" id="GO:0016491">
    <property type="term" value="F:oxidoreductase activity"/>
    <property type="evidence" value="ECO:0007669"/>
    <property type="project" value="UniProtKB-KW"/>
</dbReference>
<keyword evidence="4" id="KW-0812">Transmembrane</keyword>
<dbReference type="Proteomes" id="UP000070544">
    <property type="component" value="Unassembled WGS sequence"/>
</dbReference>
<keyword evidence="4" id="KW-1133">Transmembrane helix</keyword>
<dbReference type="PANTHER" id="PTHR43899">
    <property type="entry name" value="RH59310P"/>
    <property type="match status" value="1"/>
</dbReference>
<dbReference type="InterPro" id="IPR057326">
    <property type="entry name" value="KR_dom"/>
</dbReference>
<evidence type="ECO:0000256" key="3">
    <source>
        <dbReference type="ARBA" id="ARBA00023002"/>
    </source>
</evidence>
<dbReference type="SUPFAM" id="SSF51735">
    <property type="entry name" value="NAD(P)-binding Rossmann-fold domains"/>
    <property type="match status" value="1"/>
</dbReference>
<sequence length="324" mass="35175">MVFAYIGSILTTICAVVGAIVLTTYLLPILIYSRFDEQDLRQKYGAKWAIVTGGSSGIGAAIVRKLAAQRINVVVVALDDSILKTSMGQFRAEFPGIQFREVGCDLSEEVGTGQDPEYIKRIKEKTNDIDVQLIFNNAGFIKPGLFAFNSLPSILANYNTNATSATRITHHFSKLLIDKKLPGLITFTSSSAYWVPTVLSAVYGCTKSYLAQLGAVLAAELRPFGVDVVVLHPSPTNSNFYQNVKDVAVLSGAKAISLHPSYPASALFRAAGRVIIVDQGSVNWAFKLACRLIDWNVLVEILAAASKFTGDFSKEMKRIGAKAR</sequence>
<keyword evidence="2" id="KW-0521">NADP</keyword>
<keyword evidence="4" id="KW-0472">Membrane</keyword>
<keyword evidence="3" id="KW-0560">Oxidoreductase</keyword>
<gene>
    <name evidence="6" type="ORF">M427DRAFT_130810</name>
</gene>
<dbReference type="Pfam" id="PF00106">
    <property type="entry name" value="adh_short"/>
    <property type="match status" value="1"/>
</dbReference>
<dbReference type="InterPro" id="IPR002347">
    <property type="entry name" value="SDR_fam"/>
</dbReference>
<dbReference type="InterPro" id="IPR020904">
    <property type="entry name" value="Sc_DH/Rdtase_CS"/>
</dbReference>
<comment type="subcellular location">
    <subcellularLocation>
        <location evidence="1">Endoplasmic reticulum</location>
    </subcellularLocation>
</comment>
<protein>
    <submittedName>
        <fullName evidence="6">NAD(P)-binding protein</fullName>
    </submittedName>
</protein>
<dbReference type="STRING" id="1344416.A0A139AX68"/>
<evidence type="ECO:0000313" key="7">
    <source>
        <dbReference type="Proteomes" id="UP000070544"/>
    </source>
</evidence>
<keyword evidence="7" id="KW-1185">Reference proteome</keyword>
<evidence type="ECO:0000313" key="6">
    <source>
        <dbReference type="EMBL" id="KXS21299.1"/>
    </source>
</evidence>
<accession>A0A139AX68</accession>
<evidence type="ECO:0000256" key="1">
    <source>
        <dbReference type="ARBA" id="ARBA00004240"/>
    </source>
</evidence>
<dbReference type="PANTHER" id="PTHR43899:SF4">
    <property type="entry name" value="17 BETA-HYDROXYSTEROID DEHYDROGENASE TYPE 3"/>
    <property type="match status" value="1"/>
</dbReference>
<dbReference type="AlphaFoldDB" id="A0A139AX68"/>